<sequence length="42" mass="4500">MMPFSLLQSGPVPPLPFRESSSSLSDSDDTLCLYEEGGGRPV</sequence>
<organism evidence="2">
    <name type="scientific">Anguilla anguilla</name>
    <name type="common">European freshwater eel</name>
    <name type="synonym">Muraena anguilla</name>
    <dbReference type="NCBI Taxonomy" id="7936"/>
    <lineage>
        <taxon>Eukaryota</taxon>
        <taxon>Metazoa</taxon>
        <taxon>Chordata</taxon>
        <taxon>Craniata</taxon>
        <taxon>Vertebrata</taxon>
        <taxon>Euteleostomi</taxon>
        <taxon>Actinopterygii</taxon>
        <taxon>Neopterygii</taxon>
        <taxon>Teleostei</taxon>
        <taxon>Anguilliformes</taxon>
        <taxon>Anguillidae</taxon>
        <taxon>Anguilla</taxon>
    </lineage>
</organism>
<evidence type="ECO:0000256" key="1">
    <source>
        <dbReference type="SAM" id="MobiDB-lite"/>
    </source>
</evidence>
<reference evidence="2" key="1">
    <citation type="submission" date="2014-11" db="EMBL/GenBank/DDBJ databases">
        <authorList>
            <person name="Amaro Gonzalez C."/>
        </authorList>
    </citation>
    <scope>NUCLEOTIDE SEQUENCE</scope>
</reference>
<evidence type="ECO:0000313" key="2">
    <source>
        <dbReference type="EMBL" id="JAH60700.1"/>
    </source>
</evidence>
<feature type="region of interest" description="Disordered" evidence="1">
    <location>
        <begin position="1"/>
        <end position="42"/>
    </location>
</feature>
<reference evidence="2" key="2">
    <citation type="journal article" date="2015" name="Fish Shellfish Immunol.">
        <title>Early steps in the European eel (Anguilla anguilla)-Vibrio vulnificus interaction in the gills: Role of the RtxA13 toxin.</title>
        <authorList>
            <person name="Callol A."/>
            <person name="Pajuelo D."/>
            <person name="Ebbesson L."/>
            <person name="Teles M."/>
            <person name="MacKenzie S."/>
            <person name="Amaro C."/>
        </authorList>
    </citation>
    <scope>NUCLEOTIDE SEQUENCE</scope>
</reference>
<dbReference type="AlphaFoldDB" id="A0A0E9U6A1"/>
<protein>
    <submittedName>
        <fullName evidence="2">Uncharacterized protein</fullName>
    </submittedName>
</protein>
<proteinExistence type="predicted"/>
<name>A0A0E9U6A1_ANGAN</name>
<accession>A0A0E9U6A1</accession>
<dbReference type="EMBL" id="GBXM01047877">
    <property type="protein sequence ID" value="JAH60700.1"/>
    <property type="molecule type" value="Transcribed_RNA"/>
</dbReference>